<organism evidence="6">
    <name type="scientific">uncultured Rubrobacteraceae bacterium</name>
    <dbReference type="NCBI Taxonomy" id="349277"/>
    <lineage>
        <taxon>Bacteria</taxon>
        <taxon>Bacillati</taxon>
        <taxon>Actinomycetota</taxon>
        <taxon>Rubrobacteria</taxon>
        <taxon>Rubrobacterales</taxon>
        <taxon>Rubrobacteraceae</taxon>
        <taxon>environmental samples</taxon>
    </lineage>
</organism>
<dbReference type="InterPro" id="IPR050475">
    <property type="entry name" value="Prenyltransferase_related"/>
</dbReference>
<reference evidence="6" key="1">
    <citation type="submission" date="2020-02" db="EMBL/GenBank/DDBJ databases">
        <authorList>
            <person name="Meier V. D."/>
        </authorList>
    </citation>
    <scope>NUCLEOTIDE SEQUENCE</scope>
    <source>
        <strain evidence="6">AVDCRST_MAG14</strain>
    </source>
</reference>
<feature type="transmembrane region" description="Helical" evidence="5">
    <location>
        <begin position="124"/>
        <end position="143"/>
    </location>
</feature>
<feature type="transmembrane region" description="Helical" evidence="5">
    <location>
        <begin position="150"/>
        <end position="169"/>
    </location>
</feature>
<dbReference type="Pfam" id="PF01040">
    <property type="entry name" value="UbiA"/>
    <property type="match status" value="1"/>
</dbReference>
<dbReference type="InterPro" id="IPR044878">
    <property type="entry name" value="UbiA_sf"/>
</dbReference>
<dbReference type="EMBL" id="CADCVG010000027">
    <property type="protein sequence ID" value="CAA9448011.1"/>
    <property type="molecule type" value="Genomic_DNA"/>
</dbReference>
<keyword evidence="2 5" id="KW-0812">Transmembrane</keyword>
<keyword evidence="4 5" id="KW-0472">Membrane</keyword>
<evidence type="ECO:0000256" key="1">
    <source>
        <dbReference type="ARBA" id="ARBA00004141"/>
    </source>
</evidence>
<dbReference type="Gene3D" id="1.10.357.140">
    <property type="entry name" value="UbiA prenyltransferase"/>
    <property type="match status" value="1"/>
</dbReference>
<sequence>MSYVALVVGWCRRVAGILYRCFLEARPVVQGIFLLRFLAGASFAGSLSIGGAFALWGGAALWVCVTLSVYILNGVMDVEEDRINDSSRPVAKGKLTVAQAASVAGGLAILSVVGGFALGDLMGWSVVVALSLGWLYSGPPFYLKRWPTGLAVVAILGGLITFNAGYAANGGGGNHLSFFLFAAMMALWMGLVGQTKDLSDVEGDKQAGRRSGPVIWGEGVARLFFSGVALCLGGGYILAAALLATSLLIPALVLALGAVAVAAITLSSWSRGDKKRLRRPYQAFMLSQYGVNLAVVIW</sequence>
<evidence type="ECO:0000256" key="5">
    <source>
        <dbReference type="SAM" id="Phobius"/>
    </source>
</evidence>
<feature type="transmembrane region" description="Helical" evidence="5">
    <location>
        <begin position="214"/>
        <end position="241"/>
    </location>
</feature>
<proteinExistence type="predicted"/>
<dbReference type="AlphaFoldDB" id="A0A6J4QLL9"/>
<feature type="transmembrane region" description="Helical" evidence="5">
    <location>
        <begin position="59"/>
        <end position="76"/>
    </location>
</feature>
<feature type="transmembrane region" description="Helical" evidence="5">
    <location>
        <begin position="97"/>
        <end position="118"/>
    </location>
</feature>
<evidence type="ECO:0000256" key="4">
    <source>
        <dbReference type="ARBA" id="ARBA00023136"/>
    </source>
</evidence>
<dbReference type="InterPro" id="IPR000537">
    <property type="entry name" value="UbiA_prenyltransferase"/>
</dbReference>
<evidence type="ECO:0000313" key="6">
    <source>
        <dbReference type="EMBL" id="CAA9448011.1"/>
    </source>
</evidence>
<dbReference type="Gene3D" id="1.20.120.1780">
    <property type="entry name" value="UbiA prenyltransferase"/>
    <property type="match status" value="1"/>
</dbReference>
<dbReference type="GO" id="GO:0016020">
    <property type="term" value="C:membrane"/>
    <property type="evidence" value="ECO:0007669"/>
    <property type="project" value="UniProtKB-SubCell"/>
</dbReference>
<feature type="transmembrane region" description="Helical" evidence="5">
    <location>
        <begin position="247"/>
        <end position="269"/>
    </location>
</feature>
<name>A0A6J4QLL9_9ACTN</name>
<gene>
    <name evidence="6" type="ORF">AVDCRST_MAG14-603</name>
</gene>
<dbReference type="PANTHER" id="PTHR42723">
    <property type="entry name" value="CHLOROPHYLL SYNTHASE"/>
    <property type="match status" value="1"/>
</dbReference>
<dbReference type="CDD" id="cd13956">
    <property type="entry name" value="PT_UbiA"/>
    <property type="match status" value="1"/>
</dbReference>
<comment type="subcellular location">
    <subcellularLocation>
        <location evidence="1">Membrane</location>
        <topology evidence="1">Multi-pass membrane protein</topology>
    </subcellularLocation>
</comment>
<protein>
    <submittedName>
        <fullName evidence="6">Uncharacterized protein</fullName>
    </submittedName>
</protein>
<feature type="transmembrane region" description="Helical" evidence="5">
    <location>
        <begin position="175"/>
        <end position="193"/>
    </location>
</feature>
<keyword evidence="3 5" id="KW-1133">Transmembrane helix</keyword>
<evidence type="ECO:0000256" key="3">
    <source>
        <dbReference type="ARBA" id="ARBA00022989"/>
    </source>
</evidence>
<evidence type="ECO:0000256" key="2">
    <source>
        <dbReference type="ARBA" id="ARBA00022692"/>
    </source>
</evidence>
<dbReference type="PANTHER" id="PTHR42723:SF1">
    <property type="entry name" value="CHLOROPHYLL SYNTHASE, CHLOROPLASTIC"/>
    <property type="match status" value="1"/>
</dbReference>
<dbReference type="GO" id="GO:0016765">
    <property type="term" value="F:transferase activity, transferring alkyl or aryl (other than methyl) groups"/>
    <property type="evidence" value="ECO:0007669"/>
    <property type="project" value="InterPro"/>
</dbReference>
<accession>A0A6J4QLL9</accession>